<dbReference type="SUPFAM" id="SSF56112">
    <property type="entry name" value="Protein kinase-like (PK-like)"/>
    <property type="match status" value="1"/>
</dbReference>
<dbReference type="PROSITE" id="PS50011">
    <property type="entry name" value="PROTEIN_KINASE_DOM"/>
    <property type="match status" value="1"/>
</dbReference>
<evidence type="ECO:0000256" key="3">
    <source>
        <dbReference type="ARBA" id="ARBA00022679"/>
    </source>
</evidence>
<name>A0A081C9X6_VECG1</name>
<dbReference type="eggNOG" id="COG0515">
    <property type="taxonomic scope" value="Bacteria"/>
</dbReference>
<dbReference type="GO" id="GO:0005524">
    <property type="term" value="F:ATP binding"/>
    <property type="evidence" value="ECO:0007669"/>
    <property type="project" value="UniProtKB-KW"/>
</dbReference>
<dbReference type="InterPro" id="IPR000719">
    <property type="entry name" value="Prot_kinase_dom"/>
</dbReference>
<keyword evidence="6" id="KW-0067">ATP-binding</keyword>
<dbReference type="CDD" id="cd14014">
    <property type="entry name" value="STKc_PknB_like"/>
    <property type="match status" value="1"/>
</dbReference>
<feature type="compositionally biased region" description="Low complexity" evidence="9">
    <location>
        <begin position="378"/>
        <end position="392"/>
    </location>
</feature>
<evidence type="ECO:0000256" key="6">
    <source>
        <dbReference type="ARBA" id="ARBA00022840"/>
    </source>
</evidence>
<keyword evidence="5 11" id="KW-0418">Kinase</keyword>
<evidence type="ECO:0000256" key="2">
    <source>
        <dbReference type="ARBA" id="ARBA00022527"/>
    </source>
</evidence>
<dbReference type="GO" id="GO:0004674">
    <property type="term" value="F:protein serine/threonine kinase activity"/>
    <property type="evidence" value="ECO:0007669"/>
    <property type="project" value="UniProtKB-KW"/>
</dbReference>
<evidence type="ECO:0000256" key="7">
    <source>
        <dbReference type="ARBA" id="ARBA00047899"/>
    </source>
</evidence>
<dbReference type="InterPro" id="IPR011009">
    <property type="entry name" value="Kinase-like_dom_sf"/>
</dbReference>
<keyword evidence="2" id="KW-0723">Serine/threonine-protein kinase</keyword>
<dbReference type="Proteomes" id="UP000030661">
    <property type="component" value="Unassembled WGS sequence"/>
</dbReference>
<evidence type="ECO:0000256" key="5">
    <source>
        <dbReference type="ARBA" id="ARBA00022777"/>
    </source>
</evidence>
<feature type="domain" description="Protein kinase" evidence="10">
    <location>
        <begin position="11"/>
        <end position="269"/>
    </location>
</feature>
<evidence type="ECO:0000256" key="9">
    <source>
        <dbReference type="SAM" id="MobiDB-lite"/>
    </source>
</evidence>
<evidence type="ECO:0000313" key="11">
    <source>
        <dbReference type="EMBL" id="GAK61381.1"/>
    </source>
</evidence>
<keyword evidence="3" id="KW-0808">Transferase</keyword>
<evidence type="ECO:0000256" key="8">
    <source>
        <dbReference type="ARBA" id="ARBA00048679"/>
    </source>
</evidence>
<dbReference type="EMBL" id="DF820479">
    <property type="protein sequence ID" value="GAK61381.1"/>
    <property type="molecule type" value="Genomic_DNA"/>
</dbReference>
<accession>A0A081C9X6</accession>
<protein>
    <recommendedName>
        <fullName evidence="1">non-specific serine/threonine protein kinase</fullName>
        <ecNumber evidence="1">2.7.11.1</ecNumber>
    </recommendedName>
</protein>
<dbReference type="AlphaFoldDB" id="A0A081C9X6"/>
<comment type="catalytic activity">
    <reaction evidence="8">
        <text>L-seryl-[protein] + ATP = O-phospho-L-seryl-[protein] + ADP + H(+)</text>
        <dbReference type="Rhea" id="RHEA:17989"/>
        <dbReference type="Rhea" id="RHEA-COMP:9863"/>
        <dbReference type="Rhea" id="RHEA-COMP:11604"/>
        <dbReference type="ChEBI" id="CHEBI:15378"/>
        <dbReference type="ChEBI" id="CHEBI:29999"/>
        <dbReference type="ChEBI" id="CHEBI:30616"/>
        <dbReference type="ChEBI" id="CHEBI:83421"/>
        <dbReference type="ChEBI" id="CHEBI:456216"/>
        <dbReference type="EC" id="2.7.11.1"/>
    </reaction>
</comment>
<dbReference type="EC" id="2.7.11.1" evidence="1"/>
<gene>
    <name evidence="11" type="ORF">U27_01281</name>
</gene>
<evidence type="ECO:0000313" key="12">
    <source>
        <dbReference type="Proteomes" id="UP000030661"/>
    </source>
</evidence>
<proteinExistence type="predicted"/>
<dbReference type="SMART" id="SM00220">
    <property type="entry name" value="S_TKc"/>
    <property type="match status" value="1"/>
</dbReference>
<evidence type="ECO:0000256" key="4">
    <source>
        <dbReference type="ARBA" id="ARBA00022741"/>
    </source>
</evidence>
<feature type="region of interest" description="Disordered" evidence="9">
    <location>
        <begin position="373"/>
        <end position="399"/>
    </location>
</feature>
<comment type="catalytic activity">
    <reaction evidence="7">
        <text>L-threonyl-[protein] + ATP = O-phospho-L-threonyl-[protein] + ADP + H(+)</text>
        <dbReference type="Rhea" id="RHEA:46608"/>
        <dbReference type="Rhea" id="RHEA-COMP:11060"/>
        <dbReference type="Rhea" id="RHEA-COMP:11605"/>
        <dbReference type="ChEBI" id="CHEBI:15378"/>
        <dbReference type="ChEBI" id="CHEBI:30013"/>
        <dbReference type="ChEBI" id="CHEBI:30616"/>
        <dbReference type="ChEBI" id="CHEBI:61977"/>
        <dbReference type="ChEBI" id="CHEBI:456216"/>
        <dbReference type="EC" id="2.7.11.1"/>
    </reaction>
</comment>
<dbReference type="InterPro" id="IPR008271">
    <property type="entry name" value="Ser/Thr_kinase_AS"/>
</dbReference>
<keyword evidence="4" id="KW-0547">Nucleotide-binding</keyword>
<dbReference type="PROSITE" id="PS00108">
    <property type="entry name" value="PROTEIN_KINASE_ST"/>
    <property type="match status" value="1"/>
</dbReference>
<dbReference type="STRING" id="1499967.U27_01281"/>
<reference evidence="11" key="1">
    <citation type="journal article" date="2015" name="PeerJ">
        <title>First genomic representation of candidate bacterial phylum KSB3 points to enhanced environmental sensing as a trigger of wastewater bulking.</title>
        <authorList>
            <person name="Sekiguchi Y."/>
            <person name="Ohashi A."/>
            <person name="Parks D.H."/>
            <person name="Yamauchi T."/>
            <person name="Tyson G.W."/>
            <person name="Hugenholtz P."/>
        </authorList>
    </citation>
    <scope>NUCLEOTIDE SEQUENCE [LARGE SCALE GENOMIC DNA]</scope>
</reference>
<dbReference type="HOGENOM" id="CLU_456853_0_0_0"/>
<organism evidence="11">
    <name type="scientific">Vecturithrix granuli</name>
    <dbReference type="NCBI Taxonomy" id="1499967"/>
    <lineage>
        <taxon>Bacteria</taxon>
        <taxon>Candidatus Moduliflexota</taxon>
        <taxon>Candidatus Vecturitrichia</taxon>
        <taxon>Candidatus Vecturitrichales</taxon>
        <taxon>Candidatus Vecturitrichaceae</taxon>
        <taxon>Candidatus Vecturithrix</taxon>
    </lineage>
</organism>
<dbReference type="Pfam" id="PF00069">
    <property type="entry name" value="Pkinase"/>
    <property type="match status" value="1"/>
</dbReference>
<dbReference type="PANTHER" id="PTHR24363">
    <property type="entry name" value="SERINE/THREONINE PROTEIN KINASE"/>
    <property type="match status" value="1"/>
</dbReference>
<dbReference type="PANTHER" id="PTHR24363:SF0">
    <property type="entry name" value="SERINE_THREONINE KINASE LIKE DOMAIN CONTAINING 1"/>
    <property type="match status" value="1"/>
</dbReference>
<evidence type="ECO:0000256" key="1">
    <source>
        <dbReference type="ARBA" id="ARBA00012513"/>
    </source>
</evidence>
<evidence type="ECO:0000259" key="10">
    <source>
        <dbReference type="PROSITE" id="PS50011"/>
    </source>
</evidence>
<sequence>MNNSHLLNQRYEIKETLGHGGFTTTYRAFDRESQRECAIKCLSFRKIEDWKTLELFEREAKVLRNLDHPQIPRYLDFFTYETEHDTEFYLVQEYVQGKSLAQLIQEGRHFTEREVLKIASGIARVLEYLHSFSPPLIHRDIKPGNILVSDFKRAFLIDFGSVRDTMLDDIYSSRGMPTIVGTFEYMPIEQAEGRAVPASDIYSLGMTLITVLSHQSPASMDRQNLRIDFRPHVNISPGFAAILDRMVEPDWHHRYQHASELRRDLEGLLGGLRTATAASSKPSFSMKWTAALLSFVLFLALGIGSYRFLSVSKSPVQSEMPVTQLSTPKPSMTPPIPMVSKTPAQPEMPVTQPSTPKPIVTQSMPTVIAQPARPLFSPTPEATPTPQATSTPLPVATPTPYSAPLPKVVRPSTDKIRLDLYRDFSYVPEGWPMGLSVGQTSAGGLSALPYERLLREPNYRSRQVLYGYLPLGNGPDQQISFVLDELDRPNWIAYVDRNNNEDLTDDGGPYHNEGTGIFAVSSSVMIEILTSSGKLTQPYDLWMWVVADQQSARFYARCHYAAKLFIDNRLYDMIAFEQFEHNGLYRESGIWIDLNQDQHLDETREHFSDGDVVSIGSRAFQLELLYP</sequence>
<dbReference type="Gene3D" id="1.10.510.10">
    <property type="entry name" value="Transferase(Phosphotransferase) domain 1"/>
    <property type="match status" value="1"/>
</dbReference>
<keyword evidence="12" id="KW-1185">Reference proteome</keyword>